<dbReference type="Gene3D" id="3.40.1710.10">
    <property type="entry name" value="abc type-2 transporter like domain"/>
    <property type="match status" value="1"/>
</dbReference>
<dbReference type="InterPro" id="IPR017500">
    <property type="entry name" value="Phage_infect_YhgE_N"/>
</dbReference>
<organism evidence="7 8">
    <name type="scientific">Noviherbaspirillum autotrophicum</name>
    <dbReference type="NCBI Taxonomy" id="709839"/>
    <lineage>
        <taxon>Bacteria</taxon>
        <taxon>Pseudomonadati</taxon>
        <taxon>Pseudomonadota</taxon>
        <taxon>Betaproteobacteria</taxon>
        <taxon>Burkholderiales</taxon>
        <taxon>Oxalobacteraceae</taxon>
        <taxon>Noviherbaspirillum</taxon>
    </lineage>
</organism>
<name>A0A0C2BIG0_9BURK</name>
<dbReference type="NCBIfam" id="TIGR03062">
    <property type="entry name" value="pip_yhgE_Cterm"/>
    <property type="match status" value="1"/>
</dbReference>
<feature type="transmembrane region" description="Helical" evidence="5">
    <location>
        <begin position="30"/>
        <end position="51"/>
    </location>
</feature>
<dbReference type="NCBIfam" id="TIGR03061">
    <property type="entry name" value="pip_yhgE_Nterm"/>
    <property type="match status" value="1"/>
</dbReference>
<dbReference type="GO" id="GO:0016020">
    <property type="term" value="C:membrane"/>
    <property type="evidence" value="ECO:0007669"/>
    <property type="project" value="UniProtKB-SubCell"/>
</dbReference>
<feature type="transmembrane region" description="Helical" evidence="5">
    <location>
        <begin position="515"/>
        <end position="537"/>
    </location>
</feature>
<comment type="caution">
    <text evidence="7">The sequence shown here is derived from an EMBL/GenBank/DDBJ whole genome shotgun (WGS) entry which is preliminary data.</text>
</comment>
<dbReference type="InterPro" id="IPR023908">
    <property type="entry name" value="xxxLxxG_rpt"/>
</dbReference>
<evidence type="ECO:0000256" key="1">
    <source>
        <dbReference type="ARBA" id="ARBA00004141"/>
    </source>
</evidence>
<evidence type="ECO:0000256" key="2">
    <source>
        <dbReference type="ARBA" id="ARBA00022692"/>
    </source>
</evidence>
<dbReference type="Pfam" id="PF12698">
    <property type="entry name" value="ABC2_membrane_3"/>
    <property type="match status" value="1"/>
</dbReference>
<feature type="transmembrane region" description="Helical" evidence="5">
    <location>
        <begin position="549"/>
        <end position="569"/>
    </location>
</feature>
<dbReference type="NCBIfam" id="TIGR03057">
    <property type="entry name" value="xxxLxxG_by_4"/>
    <property type="match status" value="2"/>
</dbReference>
<evidence type="ECO:0000313" key="7">
    <source>
        <dbReference type="EMBL" id="KIF79794.1"/>
    </source>
</evidence>
<evidence type="ECO:0000256" key="3">
    <source>
        <dbReference type="ARBA" id="ARBA00022989"/>
    </source>
</evidence>
<protein>
    <recommendedName>
        <fullName evidence="6">ABC-2 type transporter transmembrane domain-containing protein</fullName>
    </recommendedName>
</protein>
<dbReference type="InterPro" id="IPR051328">
    <property type="entry name" value="T7SS_ABC-Transporter"/>
</dbReference>
<keyword evidence="3 5" id="KW-1133">Transmembrane helix</keyword>
<dbReference type="PANTHER" id="PTHR43077:SF10">
    <property type="entry name" value="TRANSPORT PERMEASE PROTEIN"/>
    <property type="match status" value="1"/>
</dbReference>
<evidence type="ECO:0000256" key="5">
    <source>
        <dbReference type="SAM" id="Phobius"/>
    </source>
</evidence>
<dbReference type="STRING" id="709839.TSA66_01420"/>
<keyword evidence="4 5" id="KW-0472">Membrane</keyword>
<sequence length="687" mass="70541">MKSIRRFMQGVAAVIQADRHLFQRFPALKLAALGMVFVPAIYAAIYLGSVWDPNAKTSALPVGLVNLDSGASFRGQDVKLGNDVAAALEKQGQFGYQRFSDALSAQQAVRDGKLHFAVLIPKDFSQHVVAGTQPGATKLSVYTSEANNYVGAGFAKRFAPELAQSVNALMSVKRAELNAAGSLQSLSKLKEAVMRLNVGASLLTFGLEGAVKGSGELEKGTVVLKDGALQLQEGAKKLNAGTGELVPGMKQLGAGLRMMDAKKPSNADLQALADGAHGLVAGEAEFGKSLAQLQGGAKQLAGGVHQLKERAPDPMISQALAPLDAGAAQLAAGMGKAGEGQARLAEGARRLDENTGKLAAGLMKFNEGIHAMAGKMPEDARIDAFGAGMKQLADSTGAFASGTMRLNDGAGKLAAGLVKLNEGASAISAGLQQVDASLPAPGADGDTGTAIPAGAVKIDLQVAAPVTSRSSGLAPNLLAVALWLGVVSMAFLFYFNRLPASVQQAPGLSKMIGKLAAPSVLVLMQAIIMLLALVLLFEVRIPDIASFGATLAVAAFAYLAILLALVRVFGAAGKAAAVLLLLVQLTSAGALMPVELTTGAYHAVQPYLPMSGVVHALRASLSGAPAEVWLNALGIVLIEGVAAFLIAAIGGKWKFVKADEYRPALDVERGERAGAIPQAGALAATAK</sequence>
<dbReference type="RefSeq" id="WP_040038708.1">
    <property type="nucleotide sequence ID" value="NZ_JWJG01000028.1"/>
</dbReference>
<feature type="transmembrane region" description="Helical" evidence="5">
    <location>
        <begin position="477"/>
        <end position="495"/>
    </location>
</feature>
<keyword evidence="2 5" id="KW-0812">Transmembrane</keyword>
<dbReference type="InterPro" id="IPR017501">
    <property type="entry name" value="Phage_infect_YhgE_C"/>
</dbReference>
<gene>
    <name evidence="7" type="ORF">TSA66_01420</name>
</gene>
<accession>A0A0C2BIG0</accession>
<dbReference type="EMBL" id="JWJG01000028">
    <property type="protein sequence ID" value="KIF79794.1"/>
    <property type="molecule type" value="Genomic_DNA"/>
</dbReference>
<comment type="subcellular location">
    <subcellularLocation>
        <location evidence="1">Membrane</location>
        <topology evidence="1">Multi-pass membrane protein</topology>
    </subcellularLocation>
</comment>
<dbReference type="Proteomes" id="UP000031572">
    <property type="component" value="Unassembled WGS sequence"/>
</dbReference>
<dbReference type="InterPro" id="IPR013525">
    <property type="entry name" value="ABC2_TM"/>
</dbReference>
<feature type="transmembrane region" description="Helical" evidence="5">
    <location>
        <begin position="576"/>
        <end position="594"/>
    </location>
</feature>
<proteinExistence type="predicted"/>
<evidence type="ECO:0000259" key="6">
    <source>
        <dbReference type="Pfam" id="PF12698"/>
    </source>
</evidence>
<keyword evidence="8" id="KW-1185">Reference proteome</keyword>
<feature type="transmembrane region" description="Helical" evidence="5">
    <location>
        <begin position="628"/>
        <end position="649"/>
    </location>
</feature>
<dbReference type="PANTHER" id="PTHR43077">
    <property type="entry name" value="TRANSPORT PERMEASE YVFS-RELATED"/>
    <property type="match status" value="1"/>
</dbReference>
<feature type="domain" description="ABC-2 type transporter transmembrane" evidence="6">
    <location>
        <begin position="35"/>
        <end position="176"/>
    </location>
</feature>
<evidence type="ECO:0000256" key="4">
    <source>
        <dbReference type="ARBA" id="ARBA00023136"/>
    </source>
</evidence>
<dbReference type="AlphaFoldDB" id="A0A0C2BIG0"/>
<evidence type="ECO:0000313" key="8">
    <source>
        <dbReference type="Proteomes" id="UP000031572"/>
    </source>
</evidence>
<dbReference type="GO" id="GO:0140359">
    <property type="term" value="F:ABC-type transporter activity"/>
    <property type="evidence" value="ECO:0007669"/>
    <property type="project" value="InterPro"/>
</dbReference>
<reference evidence="7 8" key="1">
    <citation type="submission" date="2014-12" db="EMBL/GenBank/DDBJ databases">
        <title>Denitrispirillum autotrophicum gen. nov., sp. nov., Denitrifying, Facultatively Autotrophic Bacteria Isolated from Rice Paddy Soil.</title>
        <authorList>
            <person name="Ishii S."/>
            <person name="Ashida N."/>
            <person name="Ohno H."/>
            <person name="Otsuka S."/>
            <person name="Yokota A."/>
            <person name="Senoo K."/>
        </authorList>
    </citation>
    <scope>NUCLEOTIDE SEQUENCE [LARGE SCALE GENOMIC DNA]</scope>
    <source>
        <strain evidence="7 8">TSA66</strain>
    </source>
</reference>